<dbReference type="PANTHER" id="PTHR46244">
    <property type="entry name" value="PHOSPHOENOLPYRUVATE-PROTEIN PHOSPHOTRANSFERASE"/>
    <property type="match status" value="1"/>
</dbReference>
<proteinExistence type="inferred from homology"/>
<dbReference type="SUPFAM" id="SSF51621">
    <property type="entry name" value="Phosphoenolpyruvate/pyruvate domain"/>
    <property type="match status" value="1"/>
</dbReference>
<feature type="binding site" evidence="18">
    <location>
        <position position="441"/>
    </location>
    <ligand>
        <name>Mg(2+)</name>
        <dbReference type="ChEBI" id="CHEBI:18420"/>
    </ligand>
</feature>
<dbReference type="OrthoDB" id="23397at2157"/>
<evidence type="ECO:0000256" key="11">
    <source>
        <dbReference type="ARBA" id="ARBA00022683"/>
    </source>
</evidence>
<dbReference type="NCBIfam" id="TIGR01417">
    <property type="entry name" value="PTS_I_fam"/>
    <property type="match status" value="1"/>
</dbReference>
<dbReference type="Gene3D" id="3.20.20.60">
    <property type="entry name" value="Phosphoenolpyruvate-binding domains"/>
    <property type="match status" value="1"/>
</dbReference>
<evidence type="ECO:0000256" key="3">
    <source>
        <dbReference type="ARBA" id="ARBA00004496"/>
    </source>
</evidence>
<dbReference type="InterPro" id="IPR040442">
    <property type="entry name" value="Pyrv_kinase-like_dom_sf"/>
</dbReference>
<evidence type="ECO:0000256" key="16">
    <source>
        <dbReference type="PIRSR" id="PIRSR000732-1"/>
    </source>
</evidence>
<dbReference type="InterPro" id="IPR036618">
    <property type="entry name" value="PtsI_HPr-bd_sf"/>
</dbReference>
<evidence type="ECO:0000256" key="8">
    <source>
        <dbReference type="ARBA" id="ARBA00022490"/>
    </source>
</evidence>
<evidence type="ECO:0000256" key="14">
    <source>
        <dbReference type="ARBA" id="ARBA00022842"/>
    </source>
</evidence>
<reference evidence="21 22" key="1">
    <citation type="submission" date="2016-03" db="EMBL/GenBank/DDBJ databases">
        <title>Complete genome sequence of Thermococcus celer.</title>
        <authorList>
            <person name="Oger P.M."/>
        </authorList>
    </citation>
    <scope>NUCLEOTIDE SEQUENCE [LARGE SCALE GENOMIC DNA]</scope>
    <source>
        <strain evidence="21 22">Vu 13</strain>
    </source>
</reference>
<comment type="similarity">
    <text evidence="4">Belongs to the PEP-utilizing enzyme family.</text>
</comment>
<dbReference type="PRINTS" id="PR01736">
    <property type="entry name" value="PHPHTRNFRASE"/>
</dbReference>
<evidence type="ECO:0000256" key="10">
    <source>
        <dbReference type="ARBA" id="ARBA00022679"/>
    </source>
</evidence>
<keyword evidence="22" id="KW-1185">Reference proteome</keyword>
<dbReference type="GeneID" id="33323354"/>
<dbReference type="GO" id="GO:0008965">
    <property type="term" value="F:phosphoenolpyruvate-protein phosphotransferase activity"/>
    <property type="evidence" value="ECO:0007669"/>
    <property type="project" value="UniProtKB-EC"/>
</dbReference>
<dbReference type="PANTHER" id="PTHR46244:SF6">
    <property type="entry name" value="PHOSPHOENOLPYRUVATE-PROTEIN PHOSPHOTRANSFERASE"/>
    <property type="match status" value="1"/>
</dbReference>
<dbReference type="PROSITE" id="PS00742">
    <property type="entry name" value="PEP_ENZYMES_2"/>
    <property type="match status" value="1"/>
</dbReference>
<evidence type="ECO:0000256" key="9">
    <source>
        <dbReference type="ARBA" id="ARBA00022597"/>
    </source>
</evidence>
<dbReference type="InterPro" id="IPR036637">
    <property type="entry name" value="Phosphohistidine_dom_sf"/>
</dbReference>
<keyword evidence="7" id="KW-0813">Transport</keyword>
<dbReference type="SUPFAM" id="SSF47831">
    <property type="entry name" value="Enzyme I of the PEP:sugar phosphotransferase system HPr-binding (sub)domain"/>
    <property type="match status" value="1"/>
</dbReference>
<accession>A0A218P067</accession>
<evidence type="ECO:0000256" key="5">
    <source>
        <dbReference type="ARBA" id="ARBA00012232"/>
    </source>
</evidence>
<evidence type="ECO:0000259" key="19">
    <source>
        <dbReference type="Pfam" id="PF00391"/>
    </source>
</evidence>
<evidence type="ECO:0000256" key="1">
    <source>
        <dbReference type="ARBA" id="ARBA00000683"/>
    </source>
</evidence>
<evidence type="ECO:0000256" key="17">
    <source>
        <dbReference type="PIRSR" id="PIRSR000732-2"/>
    </source>
</evidence>
<dbReference type="GO" id="GO:0046872">
    <property type="term" value="F:metal ion binding"/>
    <property type="evidence" value="ECO:0007669"/>
    <property type="project" value="UniProtKB-KW"/>
</dbReference>
<dbReference type="EC" id="2.7.3.9" evidence="5"/>
<dbReference type="InterPro" id="IPR006318">
    <property type="entry name" value="PTS_EI-like"/>
</dbReference>
<keyword evidence="12 18" id="KW-0479">Metal-binding</keyword>
<feature type="active site" description="Proton donor" evidence="16">
    <location>
        <position position="488"/>
    </location>
</feature>
<dbReference type="GO" id="GO:0016301">
    <property type="term" value="F:kinase activity"/>
    <property type="evidence" value="ECO:0007669"/>
    <property type="project" value="UniProtKB-KW"/>
</dbReference>
<feature type="binding site" evidence="17">
    <location>
        <position position="451"/>
    </location>
    <ligand>
        <name>phosphoenolpyruvate</name>
        <dbReference type="ChEBI" id="CHEBI:58702"/>
    </ligand>
</feature>
<evidence type="ECO:0000256" key="15">
    <source>
        <dbReference type="ARBA" id="ARBA00033235"/>
    </source>
</evidence>
<keyword evidence="8" id="KW-0963">Cytoplasm</keyword>
<evidence type="ECO:0000256" key="13">
    <source>
        <dbReference type="ARBA" id="ARBA00022777"/>
    </source>
</evidence>
<evidence type="ECO:0000256" key="2">
    <source>
        <dbReference type="ARBA" id="ARBA00001946"/>
    </source>
</evidence>
<dbReference type="EMBL" id="CP014854">
    <property type="protein sequence ID" value="ASI98306.1"/>
    <property type="molecule type" value="Genomic_DNA"/>
</dbReference>
<feature type="binding site" evidence="18">
    <location>
        <position position="417"/>
    </location>
    <ligand>
        <name>Mg(2+)</name>
        <dbReference type="ChEBI" id="CHEBI:18420"/>
    </ligand>
</feature>
<feature type="domain" description="PEP-utilising enzyme C-terminal" evidence="20">
    <location>
        <begin position="254"/>
        <end position="527"/>
    </location>
</feature>
<feature type="binding site" evidence="17">
    <location>
        <position position="319"/>
    </location>
    <ligand>
        <name>phosphoenolpyruvate</name>
        <dbReference type="ChEBI" id="CHEBI:58702"/>
    </ligand>
</feature>
<dbReference type="KEGG" id="tce:A3L02_01350"/>
<organism evidence="21 22">
    <name type="scientific">Thermococcus celer Vu 13 = JCM 8558</name>
    <dbReference type="NCBI Taxonomy" id="1293037"/>
    <lineage>
        <taxon>Archaea</taxon>
        <taxon>Methanobacteriati</taxon>
        <taxon>Methanobacteriota</taxon>
        <taxon>Thermococci</taxon>
        <taxon>Thermococcales</taxon>
        <taxon>Thermococcaceae</taxon>
        <taxon>Thermococcus</taxon>
    </lineage>
</organism>
<evidence type="ECO:0000259" key="20">
    <source>
        <dbReference type="Pfam" id="PF02896"/>
    </source>
</evidence>
<dbReference type="InterPro" id="IPR023151">
    <property type="entry name" value="PEP_util_CS"/>
</dbReference>
<evidence type="ECO:0000256" key="18">
    <source>
        <dbReference type="PIRSR" id="PIRSR000732-3"/>
    </source>
</evidence>
<dbReference type="SUPFAM" id="SSF52009">
    <property type="entry name" value="Phosphohistidine domain"/>
    <property type="match status" value="1"/>
</dbReference>
<dbReference type="InterPro" id="IPR015813">
    <property type="entry name" value="Pyrv/PenolPyrv_kinase-like_dom"/>
</dbReference>
<dbReference type="Proteomes" id="UP000197156">
    <property type="component" value="Chromosome"/>
</dbReference>
<keyword evidence="9" id="KW-0762">Sugar transport</keyword>
<evidence type="ECO:0000256" key="6">
    <source>
        <dbReference type="ARBA" id="ARBA00016544"/>
    </source>
</evidence>
<keyword evidence="10" id="KW-0808">Transferase</keyword>
<comment type="cofactor">
    <cofactor evidence="2 18">
        <name>Mg(2+)</name>
        <dbReference type="ChEBI" id="CHEBI:18420"/>
    </cofactor>
</comment>
<comment type="subcellular location">
    <subcellularLocation>
        <location evidence="3">Cytoplasm</location>
    </subcellularLocation>
</comment>
<dbReference type="InterPro" id="IPR000121">
    <property type="entry name" value="PEP_util_C"/>
</dbReference>
<feature type="active site" description="Tele-phosphohistidine intermediate" evidence="16">
    <location>
        <position position="183"/>
    </location>
</feature>
<dbReference type="Gene3D" id="1.10.274.10">
    <property type="entry name" value="PtsI, HPr-binding domain"/>
    <property type="match status" value="1"/>
</dbReference>
<comment type="catalytic activity">
    <reaction evidence="1">
        <text>L-histidyl-[protein] + phosphoenolpyruvate = N(pros)-phospho-L-histidyl-[protein] + pyruvate</text>
        <dbReference type="Rhea" id="RHEA:23880"/>
        <dbReference type="Rhea" id="RHEA-COMP:9745"/>
        <dbReference type="Rhea" id="RHEA-COMP:9746"/>
        <dbReference type="ChEBI" id="CHEBI:15361"/>
        <dbReference type="ChEBI" id="CHEBI:29979"/>
        <dbReference type="ChEBI" id="CHEBI:58702"/>
        <dbReference type="ChEBI" id="CHEBI:64837"/>
        <dbReference type="EC" id="2.7.3.9"/>
    </reaction>
</comment>
<evidence type="ECO:0000313" key="21">
    <source>
        <dbReference type="EMBL" id="ASI98306.1"/>
    </source>
</evidence>
<keyword evidence="11" id="KW-0598">Phosphotransferase system</keyword>
<dbReference type="InterPro" id="IPR024692">
    <property type="entry name" value="PTS_EI"/>
</dbReference>
<keyword evidence="14 18" id="KW-0460">Magnesium</keyword>
<feature type="domain" description="PEP-utilising enzyme mobile" evidence="19">
    <location>
        <begin position="150"/>
        <end position="215"/>
    </location>
</feature>
<dbReference type="Pfam" id="PF00391">
    <property type="entry name" value="PEP-utilizers"/>
    <property type="match status" value="1"/>
</dbReference>
<protein>
    <recommendedName>
        <fullName evidence="6">Phosphoenolpyruvate-protein phosphotransferase</fullName>
        <ecNumber evidence="5">2.7.3.9</ecNumber>
    </recommendedName>
    <alternativeName>
        <fullName evidence="15">Phosphotransferase system, enzyme I</fullName>
    </alternativeName>
</protein>
<dbReference type="AlphaFoldDB" id="A0A218P067"/>
<evidence type="ECO:0000256" key="7">
    <source>
        <dbReference type="ARBA" id="ARBA00022448"/>
    </source>
</evidence>
<evidence type="ECO:0000256" key="12">
    <source>
        <dbReference type="ARBA" id="ARBA00022723"/>
    </source>
</evidence>
<dbReference type="GO" id="GO:0005737">
    <property type="term" value="C:cytoplasm"/>
    <property type="evidence" value="ECO:0007669"/>
    <property type="project" value="UniProtKB-SubCell"/>
</dbReference>
<dbReference type="GO" id="GO:0009401">
    <property type="term" value="P:phosphoenolpyruvate-dependent sugar phosphotransferase system"/>
    <property type="evidence" value="ECO:0007669"/>
    <property type="project" value="UniProtKB-KW"/>
</dbReference>
<dbReference type="Pfam" id="PF02896">
    <property type="entry name" value="PEP-utilizers_C"/>
    <property type="match status" value="1"/>
</dbReference>
<dbReference type="InterPro" id="IPR050499">
    <property type="entry name" value="PEP-utilizing_PTS_enzyme"/>
</dbReference>
<dbReference type="InterPro" id="IPR008279">
    <property type="entry name" value="PEP-util_enz_mobile_dom"/>
</dbReference>
<keyword evidence="13" id="KW-0418">Kinase</keyword>
<gene>
    <name evidence="21" type="ORF">A3L02_01350</name>
</gene>
<dbReference type="Gene3D" id="3.50.30.10">
    <property type="entry name" value="Phosphohistidine domain"/>
    <property type="match status" value="1"/>
</dbReference>
<evidence type="ECO:0000313" key="22">
    <source>
        <dbReference type="Proteomes" id="UP000197156"/>
    </source>
</evidence>
<feature type="binding site" evidence="17">
    <location>
        <begin position="440"/>
        <end position="441"/>
    </location>
    <ligand>
        <name>phosphoenolpyruvate</name>
        <dbReference type="ChEBI" id="CHEBI:58702"/>
    </ligand>
</feature>
<dbReference type="PIRSF" id="PIRSF000732">
    <property type="entry name" value="PTS_enzyme_I"/>
    <property type="match status" value="1"/>
</dbReference>
<sequence length="546" mass="62136">MERQKNKVIQIPRGNIISEGYGLGTLRVLKRKKTTEKQFINLEDIKLAAKTLSSELSKIISDPSLPKEVQEISQVHQLLLEDPFLWKKLEDASADGKIMIEDYKYIRDEIISLLLSTGNPLIQQRVDDIKDLFRNLLLESPEGLDNLKSNVVYSEEFFPSDIIKLSTLGVKALLSTQGSHTTHAAILARAFEIPYIIRLPDLSEYEGKTVFVDAVIGRIVIDPDDANIREFEKITKRYTKEKEKIEKYGRLKFDDIKIMANISVPQEIEVAKRKGADGIGLFRTEFLFVGRDNPPSEEEQYLVYKKALETFYPEEVVIRLLDIGGDKKLEYLPVDDEENPFLGLRGIRLLLKHKEILKTQLRALLRASPYGNLSVLVPMVTLPEDIKGLLRIIHETKEDLLTEGRKIGSFKLGIMVEVPSIIWLIDKINPHIDFVSIGTNDLTQYIFAADRNNPSVSKYYQDEHEIIFEIITTIAEKARNFNLPVSVCGELAGKEDAVEILLQFGVKKFSVSSFKVPFIKRKIYEIQTVKKGNMKAKTSDDPSLLS</sequence>
<feature type="binding site" evidence="17">
    <location>
        <position position="283"/>
    </location>
    <ligand>
        <name>phosphoenolpyruvate</name>
        <dbReference type="ChEBI" id="CHEBI:58702"/>
    </ligand>
</feature>
<name>A0A218P067_THECE</name>
<evidence type="ECO:0000256" key="4">
    <source>
        <dbReference type="ARBA" id="ARBA00007837"/>
    </source>
</evidence>
<dbReference type="RefSeq" id="WP_088862273.1">
    <property type="nucleotide sequence ID" value="NZ_CP014854.1"/>
</dbReference>